<reference evidence="4" key="1">
    <citation type="journal article" date="2011" name="MBio">
        <title>Novel metabolic attributes of the genus Cyanothece, comprising a group of unicellular nitrogen-fixing Cyanobacteria.</title>
        <authorList>
            <person name="Bandyopadhyay A."/>
            <person name="Elvitigala T."/>
            <person name="Welsh E."/>
            <person name="Stockel J."/>
            <person name="Liberton M."/>
            <person name="Min H."/>
            <person name="Sherman L.A."/>
            <person name="Pakrasi H.B."/>
        </authorList>
    </citation>
    <scope>NUCLEOTIDE SEQUENCE [LARGE SCALE GENOMIC DNA]</scope>
    <source>
        <strain evidence="4">PCC 7822</strain>
    </source>
</reference>
<dbReference type="EMBL" id="CP002198">
    <property type="protein sequence ID" value="ADN15926.1"/>
    <property type="molecule type" value="Genomic_DNA"/>
</dbReference>
<proteinExistence type="predicted"/>
<dbReference type="Proteomes" id="UP000008206">
    <property type="component" value="Chromosome"/>
</dbReference>
<organism evidence="3 4">
    <name type="scientific">Gloeothece verrucosa (strain PCC 7822)</name>
    <name type="common">Cyanothece sp. (strain PCC 7822)</name>
    <dbReference type="NCBI Taxonomy" id="497965"/>
    <lineage>
        <taxon>Bacteria</taxon>
        <taxon>Bacillati</taxon>
        <taxon>Cyanobacteriota</taxon>
        <taxon>Cyanophyceae</taxon>
        <taxon>Oscillatoriophycideae</taxon>
        <taxon>Chroococcales</taxon>
        <taxon>Aphanothecaceae</taxon>
        <taxon>Gloeothece</taxon>
        <taxon>Gloeothece verrucosa</taxon>
    </lineage>
</organism>
<feature type="domain" description="SH3" evidence="2">
    <location>
        <begin position="146"/>
        <end position="177"/>
    </location>
</feature>
<keyword evidence="1" id="KW-0728">SH3 domain</keyword>
<dbReference type="STRING" id="497965.Cyan7822_4001"/>
<protein>
    <recommendedName>
        <fullName evidence="2">SH3 domain-containing protein</fullName>
    </recommendedName>
</protein>
<accession>E0U5T5</accession>
<dbReference type="AlphaFoldDB" id="E0U5T5"/>
<dbReference type="OrthoDB" id="513120at2"/>
<dbReference type="KEGG" id="cyj:Cyan7822_4001"/>
<sequence>MKIRCNGISWFVSGGIGLLSLGALVLPINAQSFPDCFMKTHTGEVVNLSSICGKKVVPPEVNPTQVTRQQTPHRVNLMLSDSLNDTAPGQYLQSGRYNTSIRLGTFTPAYSVSGLSVQLNSYTQWKQLSDVSSLRSDPFGGSLVGQLHRGEPVRVFRDTRTDNSVYVETLNGRRGWIDTWALPDASGLLP</sequence>
<dbReference type="InterPro" id="IPR001452">
    <property type="entry name" value="SH3_domain"/>
</dbReference>
<gene>
    <name evidence="3" type="ordered locus">Cyan7822_4001</name>
</gene>
<name>E0U5T5_GLOV7</name>
<dbReference type="Pfam" id="PF07653">
    <property type="entry name" value="SH3_2"/>
    <property type="match status" value="1"/>
</dbReference>
<evidence type="ECO:0000256" key="1">
    <source>
        <dbReference type="ARBA" id="ARBA00022443"/>
    </source>
</evidence>
<dbReference type="HOGENOM" id="CLU_1419377_0_0_3"/>
<evidence type="ECO:0000313" key="3">
    <source>
        <dbReference type="EMBL" id="ADN15926.1"/>
    </source>
</evidence>
<keyword evidence="4" id="KW-1185">Reference proteome</keyword>
<dbReference type="eggNOG" id="ENOG5030M8J">
    <property type="taxonomic scope" value="Bacteria"/>
</dbReference>
<evidence type="ECO:0000313" key="4">
    <source>
        <dbReference type="Proteomes" id="UP000008206"/>
    </source>
</evidence>
<dbReference type="RefSeq" id="WP_013323994.1">
    <property type="nucleotide sequence ID" value="NC_014501.1"/>
</dbReference>
<evidence type="ECO:0000259" key="2">
    <source>
        <dbReference type="Pfam" id="PF07653"/>
    </source>
</evidence>